<feature type="region of interest" description="Disordered" evidence="1">
    <location>
        <begin position="306"/>
        <end position="325"/>
    </location>
</feature>
<feature type="region of interest" description="Disordered" evidence="1">
    <location>
        <begin position="249"/>
        <end position="268"/>
    </location>
</feature>
<sequence length="520" mass="57553">MSLSALTGPARDPTAELLGLVPVLGAELRRRALGLSVCFAAIALAVLALGLVWPKKFVSSTTILVSEENIIAPLMEGRAVPTSVADRAKIAREVIFSRRLMGEILKAGGWAERYTQPIEQERAIQEIKQRTAVSSPGANLIKISYSDSRAERTFAVARRYAELFIEESLAAKERESREAYEFIAARVDEYHKKLTDVEDKLKRYRSENLEARPGSDADVRTRVSEIRSRIEKTRTELAELQMRQNTLQGQLSGEAEISDARSRSSQYRSRLADLTAELDRLRLDYTDEYPDVVRVRHQIEDLQAGLDREERAEATRRADGESAASANPLYQQLRADLAKVGGDMAALRARITENEALLEAELDRGRRVADSETALVELTRDHDVNRDIYQDLLRRRENARVSMNLDAEKRGLTFRVQEPAAMPLQPSGLRLLHFALGGIALGALLPLALLIAVLKFDPRARTAAVLAGAAGLPVLVSIPEQQTLRERRAEWLRIGAACVVVLAVVAVYGVVALSRGSFGS</sequence>
<evidence type="ECO:0000313" key="4">
    <source>
        <dbReference type="Proteomes" id="UP001064632"/>
    </source>
</evidence>
<keyword evidence="2" id="KW-1133">Transmembrane helix</keyword>
<evidence type="ECO:0000256" key="2">
    <source>
        <dbReference type="SAM" id="Phobius"/>
    </source>
</evidence>
<dbReference type="InterPro" id="IPR050445">
    <property type="entry name" value="Bact_polysacc_biosynth/exp"/>
</dbReference>
<feature type="transmembrane region" description="Helical" evidence="2">
    <location>
        <begin position="431"/>
        <end position="454"/>
    </location>
</feature>
<name>A0ABY6BB17_9GAMM</name>
<keyword evidence="2" id="KW-0812">Transmembrane</keyword>
<evidence type="ECO:0000256" key="1">
    <source>
        <dbReference type="SAM" id="MobiDB-lite"/>
    </source>
</evidence>
<evidence type="ECO:0000313" key="3">
    <source>
        <dbReference type="EMBL" id="UXI66343.1"/>
    </source>
</evidence>
<organism evidence="3 4">
    <name type="scientific">Tahibacter amnicola</name>
    <dbReference type="NCBI Taxonomy" id="2976241"/>
    <lineage>
        <taxon>Bacteria</taxon>
        <taxon>Pseudomonadati</taxon>
        <taxon>Pseudomonadota</taxon>
        <taxon>Gammaproteobacteria</taxon>
        <taxon>Lysobacterales</taxon>
        <taxon>Rhodanobacteraceae</taxon>
        <taxon>Tahibacter</taxon>
    </lineage>
</organism>
<feature type="compositionally biased region" description="Basic and acidic residues" evidence="1">
    <location>
        <begin position="306"/>
        <end position="320"/>
    </location>
</feature>
<keyword evidence="2" id="KW-0472">Membrane</keyword>
<dbReference type="Proteomes" id="UP001064632">
    <property type="component" value="Chromosome"/>
</dbReference>
<accession>A0ABY6BB17</accession>
<dbReference type="PANTHER" id="PTHR32309">
    <property type="entry name" value="TYROSINE-PROTEIN KINASE"/>
    <property type="match status" value="1"/>
</dbReference>
<proteinExistence type="predicted"/>
<dbReference type="NCBIfam" id="TIGR03007">
    <property type="entry name" value="pepcterm_ChnLen"/>
    <property type="match status" value="1"/>
</dbReference>
<feature type="transmembrane region" description="Helical" evidence="2">
    <location>
        <begin position="491"/>
        <end position="511"/>
    </location>
</feature>
<gene>
    <name evidence="3" type="ORF">N4264_16480</name>
</gene>
<keyword evidence="4" id="KW-1185">Reference proteome</keyword>
<dbReference type="InterPro" id="IPR014345">
    <property type="entry name" value="XrtA_polysacc_chain"/>
</dbReference>
<dbReference type="EMBL" id="CP104694">
    <property type="protein sequence ID" value="UXI66343.1"/>
    <property type="molecule type" value="Genomic_DNA"/>
</dbReference>
<feature type="transmembrane region" description="Helical" evidence="2">
    <location>
        <begin position="32"/>
        <end position="53"/>
    </location>
</feature>
<dbReference type="RefSeq" id="WP_261693327.1">
    <property type="nucleotide sequence ID" value="NZ_CP104694.1"/>
</dbReference>
<protein>
    <recommendedName>
        <fullName evidence="5">Polysaccharide chain length determinant protein (PEP-CTERM system associated)</fullName>
    </recommendedName>
</protein>
<dbReference type="PANTHER" id="PTHR32309:SF13">
    <property type="entry name" value="FERRIC ENTEROBACTIN TRANSPORT PROTEIN FEPE"/>
    <property type="match status" value="1"/>
</dbReference>
<reference evidence="3" key="1">
    <citation type="submission" date="2022-09" db="EMBL/GenBank/DDBJ databases">
        <title>Tahibacter sp. nov., isolated from a fresh water.</title>
        <authorList>
            <person name="Baek J.H."/>
            <person name="Lee J.K."/>
            <person name="Kim J.M."/>
            <person name="Jeon C.O."/>
        </authorList>
    </citation>
    <scope>NUCLEOTIDE SEQUENCE</scope>
    <source>
        <strain evidence="3">W38</strain>
    </source>
</reference>
<evidence type="ECO:0008006" key="5">
    <source>
        <dbReference type="Google" id="ProtNLM"/>
    </source>
</evidence>